<dbReference type="PANTHER" id="PTHR23057">
    <property type="entry name" value="JUXTAPOSED WITH ANOTHER ZINC FINGER PROTEIN 1"/>
    <property type="match status" value="1"/>
</dbReference>
<dbReference type="PROSITE" id="PS00028">
    <property type="entry name" value="ZINC_FINGER_C2H2_1"/>
    <property type="match status" value="2"/>
</dbReference>
<dbReference type="GO" id="GO:0008270">
    <property type="term" value="F:zinc ion binding"/>
    <property type="evidence" value="ECO:0007669"/>
    <property type="project" value="UniProtKB-KW"/>
</dbReference>
<dbReference type="PANTHER" id="PTHR23057:SF0">
    <property type="entry name" value="JUXTAPOSED WITH ANOTHER ZINC FINGER PROTEIN 1"/>
    <property type="match status" value="1"/>
</dbReference>
<dbReference type="SUPFAM" id="SSF57667">
    <property type="entry name" value="beta-beta-alpha zinc fingers"/>
    <property type="match status" value="1"/>
</dbReference>
<dbReference type="InterPro" id="IPR051580">
    <property type="entry name" value="ZnF-Chromatin_assoc"/>
</dbReference>
<dbReference type="AlphaFoldDB" id="A0A9W8LSN7"/>
<keyword evidence="1" id="KW-0479">Metal-binding</keyword>
<protein>
    <submittedName>
        <fullName evidence="8">Transcriptional regulator of ribosomal biogenesis proteins</fullName>
    </submittedName>
</protein>
<dbReference type="Gene3D" id="3.30.160.60">
    <property type="entry name" value="Classic Zinc Finger"/>
    <property type="match status" value="2"/>
</dbReference>
<evidence type="ECO:0000256" key="4">
    <source>
        <dbReference type="ARBA" id="ARBA00022833"/>
    </source>
</evidence>
<keyword evidence="9" id="KW-1185">Reference proteome</keyword>
<feature type="region of interest" description="Disordered" evidence="6">
    <location>
        <begin position="154"/>
        <end position="191"/>
    </location>
</feature>
<accession>A0A9W8LSN7</accession>
<reference evidence="8" key="1">
    <citation type="submission" date="2022-07" db="EMBL/GenBank/DDBJ databases">
        <title>Phylogenomic reconstructions and comparative analyses of Kickxellomycotina fungi.</title>
        <authorList>
            <person name="Reynolds N.K."/>
            <person name="Stajich J.E."/>
            <person name="Barry K."/>
            <person name="Grigoriev I.V."/>
            <person name="Crous P."/>
            <person name="Smith M.E."/>
        </authorList>
    </citation>
    <scope>NUCLEOTIDE SEQUENCE</scope>
    <source>
        <strain evidence="8">NRRL 1565</strain>
    </source>
</reference>
<feature type="compositionally biased region" description="Low complexity" evidence="6">
    <location>
        <begin position="500"/>
        <end position="509"/>
    </location>
</feature>
<proteinExistence type="predicted"/>
<evidence type="ECO:0000313" key="9">
    <source>
        <dbReference type="Proteomes" id="UP001140094"/>
    </source>
</evidence>
<feature type="domain" description="C2H2-type" evidence="7">
    <location>
        <begin position="335"/>
        <end position="365"/>
    </location>
</feature>
<dbReference type="OrthoDB" id="3269380at2759"/>
<evidence type="ECO:0000259" key="7">
    <source>
        <dbReference type="PROSITE" id="PS50157"/>
    </source>
</evidence>
<feature type="compositionally biased region" description="Low complexity" evidence="6">
    <location>
        <begin position="546"/>
        <end position="568"/>
    </location>
</feature>
<feature type="compositionally biased region" description="Low complexity" evidence="6">
    <location>
        <begin position="397"/>
        <end position="423"/>
    </location>
</feature>
<sequence>MHCVPRRRQPQADLTTAGSATADDDFYYPRDLEASFCRDFSCCGLILSDLHDLLQHYEECHVRFEEDEAPGDIPEDCFFADEWPGDLQFGLSLEQQLMLDSTASSTATTSPVLSGAPKLRSARPTPPLSPSETAASSVINSPLESAMPYPADTLASRKRSADASSGDRPPALKRQATRESSPTDASSAKGLSGSVLGLYDDDIIAAIASATDPLFLSSVAAAAKGCTPNDSGLSHDAFSSTSLAEAANAAVVAVSGEDSDDDIHLPPSVTAAMAGAVAAAAAAKAHGLLPRDDKPYRCPVQGCDKAYKNPNGLKYHNLHGHCSLGEDMQNVSKPYKCRVPECYKAYKNLNGLKYHVQHAHCAMIPSLRDLPPNATPAEVAAAVAAAAAAAAATAAASAPPSPAVSAPASPTRGPIGSSPLPHSRAPPRAPPHSAGPAGSRLAGSRPVGSLPRMTSAPSTPVRATANGMPPHRPQLVHRNSVSGPPRPAAATAHMPPRRPLPQTQTRTIPGRSTPGAPIPRPRMTPSASASSVVRRPLSGSPVSTGPRQQPQQQQPQRQQPPQAAAATC</sequence>
<evidence type="ECO:0000256" key="2">
    <source>
        <dbReference type="ARBA" id="ARBA00022737"/>
    </source>
</evidence>
<feature type="region of interest" description="Disordered" evidence="6">
    <location>
        <begin position="102"/>
        <end position="136"/>
    </location>
</feature>
<keyword evidence="4" id="KW-0862">Zinc</keyword>
<evidence type="ECO:0000313" key="8">
    <source>
        <dbReference type="EMBL" id="KAJ2798216.1"/>
    </source>
</evidence>
<evidence type="ECO:0000256" key="3">
    <source>
        <dbReference type="ARBA" id="ARBA00022771"/>
    </source>
</evidence>
<dbReference type="InterPro" id="IPR036236">
    <property type="entry name" value="Znf_C2H2_sf"/>
</dbReference>
<evidence type="ECO:0000256" key="1">
    <source>
        <dbReference type="ARBA" id="ARBA00022723"/>
    </source>
</evidence>
<keyword evidence="2" id="KW-0677">Repeat</keyword>
<feature type="region of interest" description="Disordered" evidence="6">
    <location>
        <begin position="397"/>
        <end position="568"/>
    </location>
</feature>
<keyword evidence="3 5" id="KW-0863">Zinc-finger</keyword>
<dbReference type="Proteomes" id="UP001140094">
    <property type="component" value="Unassembled WGS sequence"/>
</dbReference>
<organism evidence="8 9">
    <name type="scientific">Coemansia guatemalensis</name>
    <dbReference type="NCBI Taxonomy" id="2761395"/>
    <lineage>
        <taxon>Eukaryota</taxon>
        <taxon>Fungi</taxon>
        <taxon>Fungi incertae sedis</taxon>
        <taxon>Zoopagomycota</taxon>
        <taxon>Kickxellomycotina</taxon>
        <taxon>Kickxellomycetes</taxon>
        <taxon>Kickxellales</taxon>
        <taxon>Kickxellaceae</taxon>
        <taxon>Coemansia</taxon>
    </lineage>
</organism>
<dbReference type="EMBL" id="JANBUO010001450">
    <property type="protein sequence ID" value="KAJ2798216.1"/>
    <property type="molecule type" value="Genomic_DNA"/>
</dbReference>
<dbReference type="GO" id="GO:0005634">
    <property type="term" value="C:nucleus"/>
    <property type="evidence" value="ECO:0007669"/>
    <property type="project" value="TreeGrafter"/>
</dbReference>
<gene>
    <name evidence="8" type="primary">SFP1</name>
    <name evidence="8" type="ORF">H4R20_004901</name>
</gene>
<dbReference type="InterPro" id="IPR013087">
    <property type="entry name" value="Znf_C2H2_type"/>
</dbReference>
<dbReference type="SMART" id="SM00355">
    <property type="entry name" value="ZnF_C2H2"/>
    <property type="match status" value="2"/>
</dbReference>
<name>A0A9W8LSN7_9FUNG</name>
<evidence type="ECO:0000256" key="5">
    <source>
        <dbReference type="PROSITE-ProRule" id="PRU00042"/>
    </source>
</evidence>
<comment type="caution">
    <text evidence="8">The sequence shown here is derived from an EMBL/GenBank/DDBJ whole genome shotgun (WGS) entry which is preliminary data.</text>
</comment>
<evidence type="ECO:0000256" key="6">
    <source>
        <dbReference type="SAM" id="MobiDB-lite"/>
    </source>
</evidence>
<dbReference type="PROSITE" id="PS50157">
    <property type="entry name" value="ZINC_FINGER_C2H2_2"/>
    <property type="match status" value="1"/>
</dbReference>